<feature type="signal peptide" evidence="2">
    <location>
        <begin position="1"/>
        <end position="31"/>
    </location>
</feature>
<reference evidence="3 4" key="1">
    <citation type="submission" date="2017-02" db="EMBL/GenBank/DDBJ databases">
        <title>The new phylogeny of genus Mycobacterium.</title>
        <authorList>
            <person name="Tortoli E."/>
            <person name="Trovato A."/>
            <person name="Cirillo D.M."/>
        </authorList>
    </citation>
    <scope>NUCLEOTIDE SEQUENCE [LARGE SCALE GENOMIC DNA]</scope>
    <source>
        <strain evidence="3 4">FI-09383</strain>
    </source>
</reference>
<dbReference type="Proteomes" id="UP000192772">
    <property type="component" value="Unassembled WGS sequence"/>
</dbReference>
<dbReference type="AlphaFoldDB" id="A0A0M2ZAQ5"/>
<accession>A0A1A0R1N0</accession>
<feature type="compositionally biased region" description="Pro residues" evidence="1">
    <location>
        <begin position="118"/>
        <end position="128"/>
    </location>
</feature>
<sequence length="141" mass="13936">MGSISLLARRVVYVGGFAIAAAAPVVGTTLAAPAVPPSHVANCPTGEEQDLYTNHCVPYMVPNSPGSAATPTSASDSAHESAPSDAATTGASPSLCPPGVSGSECGGPTGGQASSPQPNMPAPVPPQEPEQQLAEVETPDY</sequence>
<feature type="chain" id="PRO_5030011062" description="Intersectin-EH binding protein Ibp1" evidence="2">
    <location>
        <begin position="32"/>
        <end position="141"/>
    </location>
</feature>
<dbReference type="OrthoDB" id="4629396at2"/>
<accession>A0A0M2ZAQ5</accession>
<feature type="compositionally biased region" description="Low complexity" evidence="1">
    <location>
        <begin position="64"/>
        <end position="76"/>
    </location>
</feature>
<feature type="region of interest" description="Disordered" evidence="1">
    <location>
        <begin position="54"/>
        <end position="141"/>
    </location>
</feature>
<evidence type="ECO:0000256" key="2">
    <source>
        <dbReference type="SAM" id="SignalP"/>
    </source>
</evidence>
<dbReference type="RefSeq" id="WP_046754262.1">
    <property type="nucleotide sequence ID" value="NZ_JBCGVB010000005.1"/>
</dbReference>
<keyword evidence="2" id="KW-0732">Signal</keyword>
<evidence type="ECO:0000313" key="4">
    <source>
        <dbReference type="Proteomes" id="UP000192772"/>
    </source>
</evidence>
<evidence type="ECO:0000313" key="3">
    <source>
        <dbReference type="EMBL" id="ORA69170.1"/>
    </source>
</evidence>
<gene>
    <name evidence="3" type="ORF">BST23_00425</name>
</gene>
<evidence type="ECO:0000256" key="1">
    <source>
        <dbReference type="SAM" id="MobiDB-lite"/>
    </source>
</evidence>
<comment type="caution">
    <text evidence="3">The sequence shown here is derived from an EMBL/GenBank/DDBJ whole genome shotgun (WGS) entry which is preliminary data.</text>
</comment>
<feature type="compositionally biased region" description="Low complexity" evidence="1">
    <location>
        <begin position="129"/>
        <end position="141"/>
    </location>
</feature>
<protein>
    <recommendedName>
        <fullName evidence="5">Intersectin-EH binding protein Ibp1</fullName>
    </recommendedName>
</protein>
<dbReference type="STRING" id="81858.BST23_00425"/>
<name>A0A0M2ZAQ5_9MYCO</name>
<organism evidence="3 4">
    <name type="scientific">Mycolicibacterium elephantis</name>
    <dbReference type="NCBI Taxonomy" id="81858"/>
    <lineage>
        <taxon>Bacteria</taxon>
        <taxon>Bacillati</taxon>
        <taxon>Actinomycetota</taxon>
        <taxon>Actinomycetes</taxon>
        <taxon>Mycobacteriales</taxon>
        <taxon>Mycobacteriaceae</taxon>
        <taxon>Mycolicibacterium</taxon>
    </lineage>
</organism>
<dbReference type="EMBL" id="MVHP01000001">
    <property type="protein sequence ID" value="ORA69170.1"/>
    <property type="molecule type" value="Genomic_DNA"/>
</dbReference>
<evidence type="ECO:0008006" key="5">
    <source>
        <dbReference type="Google" id="ProtNLM"/>
    </source>
</evidence>
<proteinExistence type="predicted"/>